<protein>
    <recommendedName>
        <fullName evidence="4">Circumsporozoite protein</fullName>
    </recommendedName>
</protein>
<feature type="signal peptide" evidence="1">
    <location>
        <begin position="1"/>
        <end position="17"/>
    </location>
</feature>
<sequence length="402" mass="39126">MFAKSTAIAALLAVAQARFGQEQIPIPAIAAVQGGAPGAAATIAGAAVSDVLAGSNACNKLKRGDQIIAELGTGADAIAAAIGIVAAEKNFNPFAQSIPTICSDPTLPATDILRGITPLIDPAVVGSDIANALSASTQANPLDATGKSVADLLAENGFTNFTAQAADGTTSAVDAGGAAGGAANEAADGGAVATAVEASATAAVTTAVAAACGVVEATAAAAVADTASSAAPAASTATAVAAAENTAAAAGGAAETSDVAGADFGLCVPTMKFEGGLGGRPATEFTFLPIDPLVAQGQQEALNPSMHSLGPPSLSSNANATLLDIITNRICDQLTNVCEANDAAKTLCKSVQAQILALGTRDKTTADTWNTALGFPGTVTNPDGGPAEPPAKMRMVRSYKPS</sequence>
<accession>A0A1C1CPB1</accession>
<dbReference type="OrthoDB" id="2141239at2759"/>
<name>A0A1C1CPB1_9EURO</name>
<evidence type="ECO:0000256" key="1">
    <source>
        <dbReference type="SAM" id="SignalP"/>
    </source>
</evidence>
<dbReference type="Proteomes" id="UP000094526">
    <property type="component" value="Unassembled WGS sequence"/>
</dbReference>
<keyword evidence="1" id="KW-0732">Signal</keyword>
<evidence type="ECO:0008006" key="4">
    <source>
        <dbReference type="Google" id="ProtNLM"/>
    </source>
</evidence>
<organism evidence="2 3">
    <name type="scientific">Cladophialophora carrionii</name>
    <dbReference type="NCBI Taxonomy" id="86049"/>
    <lineage>
        <taxon>Eukaryota</taxon>
        <taxon>Fungi</taxon>
        <taxon>Dikarya</taxon>
        <taxon>Ascomycota</taxon>
        <taxon>Pezizomycotina</taxon>
        <taxon>Eurotiomycetes</taxon>
        <taxon>Chaetothyriomycetidae</taxon>
        <taxon>Chaetothyriales</taxon>
        <taxon>Herpotrichiellaceae</taxon>
        <taxon>Cladophialophora</taxon>
    </lineage>
</organism>
<feature type="chain" id="PRO_5008650945" description="Circumsporozoite protein" evidence="1">
    <location>
        <begin position="18"/>
        <end position="402"/>
    </location>
</feature>
<dbReference type="STRING" id="86049.A0A1C1CPB1"/>
<evidence type="ECO:0000313" key="3">
    <source>
        <dbReference type="Proteomes" id="UP000094526"/>
    </source>
</evidence>
<dbReference type="AlphaFoldDB" id="A0A1C1CPB1"/>
<evidence type="ECO:0000313" key="2">
    <source>
        <dbReference type="EMBL" id="OCT50347.1"/>
    </source>
</evidence>
<comment type="caution">
    <text evidence="2">The sequence shown here is derived from an EMBL/GenBank/DDBJ whole genome shotgun (WGS) entry which is preliminary data.</text>
</comment>
<dbReference type="VEuPathDB" id="FungiDB:CLCR_07227"/>
<reference evidence="3" key="1">
    <citation type="submission" date="2015-07" db="EMBL/GenBank/DDBJ databases">
        <authorList>
            <person name="Teixeira M.M."/>
            <person name="Souza R.C."/>
            <person name="Almeida L.G."/>
            <person name="Vicente V.A."/>
            <person name="de Hoog S."/>
            <person name="Bocca A.L."/>
            <person name="de Almeida S.R."/>
            <person name="Vasconcelos A.T."/>
            <person name="Felipe M.S."/>
        </authorList>
    </citation>
    <scope>NUCLEOTIDE SEQUENCE [LARGE SCALE GENOMIC DNA]</scope>
    <source>
        <strain evidence="3">KSF</strain>
    </source>
</reference>
<keyword evidence="3" id="KW-1185">Reference proteome</keyword>
<proteinExistence type="predicted"/>
<dbReference type="eggNOG" id="ENOG502QUVP">
    <property type="taxonomic scope" value="Eukaryota"/>
</dbReference>
<dbReference type="VEuPathDB" id="FungiDB:G647_05644"/>
<dbReference type="EMBL" id="LGRB01000010">
    <property type="protein sequence ID" value="OCT50347.1"/>
    <property type="molecule type" value="Genomic_DNA"/>
</dbReference>
<gene>
    <name evidence="2" type="ORF">CLCR_07227</name>
</gene>